<feature type="active site" evidence="8">
    <location>
        <position position="267"/>
    </location>
</feature>
<dbReference type="GO" id="GO:0006508">
    <property type="term" value="P:proteolysis"/>
    <property type="evidence" value="ECO:0007669"/>
    <property type="project" value="UniProtKB-KW"/>
</dbReference>
<gene>
    <name evidence="8" type="primary">pepA</name>
    <name evidence="10" type="ORF">SAMN02745176_00649</name>
</gene>
<dbReference type="Proteomes" id="UP000184442">
    <property type="component" value="Unassembled WGS sequence"/>
</dbReference>
<dbReference type="STRING" id="1122184.SAMN02745176_00649"/>
<dbReference type="InterPro" id="IPR043472">
    <property type="entry name" value="Macro_dom-like"/>
</dbReference>
<keyword evidence="11" id="KW-1185">Reference proteome</keyword>
<dbReference type="AlphaFoldDB" id="A0A1M6C2R4"/>
<dbReference type="GO" id="GO:0030145">
    <property type="term" value="F:manganese ion binding"/>
    <property type="evidence" value="ECO:0007669"/>
    <property type="project" value="UniProtKB-UniRule"/>
</dbReference>
<feature type="binding site" evidence="8">
    <location>
        <position position="278"/>
    </location>
    <ligand>
        <name>Mn(2+)</name>
        <dbReference type="ChEBI" id="CHEBI:29035"/>
        <label>2</label>
    </ligand>
</feature>
<dbReference type="SUPFAM" id="SSF52949">
    <property type="entry name" value="Macro domain-like"/>
    <property type="match status" value="1"/>
</dbReference>
<dbReference type="GO" id="GO:0070006">
    <property type="term" value="F:metalloaminopeptidase activity"/>
    <property type="evidence" value="ECO:0007669"/>
    <property type="project" value="InterPro"/>
</dbReference>
<comment type="subcellular location">
    <subcellularLocation>
        <location evidence="8">Cytoplasm</location>
    </subcellularLocation>
</comment>
<evidence type="ECO:0000256" key="8">
    <source>
        <dbReference type="HAMAP-Rule" id="MF_00181"/>
    </source>
</evidence>
<dbReference type="PANTHER" id="PTHR11963">
    <property type="entry name" value="LEUCINE AMINOPEPTIDASE-RELATED"/>
    <property type="match status" value="1"/>
</dbReference>
<feature type="binding site" evidence="8">
    <location>
        <position position="260"/>
    </location>
    <ligand>
        <name>Mn(2+)</name>
        <dbReference type="ChEBI" id="CHEBI:29035"/>
        <label>1</label>
    </ligand>
</feature>
<evidence type="ECO:0000313" key="11">
    <source>
        <dbReference type="Proteomes" id="UP000184442"/>
    </source>
</evidence>
<comment type="catalytic activity">
    <reaction evidence="1 8">
        <text>Release of an N-terminal amino acid, Xaa-|-Yaa-, in which Xaa is preferably Leu, but may be other amino acids including Pro although not Arg or Lys, and Yaa may be Pro. Amino acid amides and methyl esters are also readily hydrolyzed, but rates on arylamides are exceedingly low.</text>
        <dbReference type="EC" id="3.4.11.1"/>
    </reaction>
</comment>
<name>A0A1M6C2R4_9FIRM</name>
<keyword evidence="5 8" id="KW-0645">Protease</keyword>
<dbReference type="GO" id="GO:0005737">
    <property type="term" value="C:cytoplasm"/>
    <property type="evidence" value="ECO:0007669"/>
    <property type="project" value="UniProtKB-SubCell"/>
</dbReference>
<feature type="active site" evidence="8">
    <location>
        <position position="341"/>
    </location>
</feature>
<feature type="binding site" evidence="8">
    <location>
        <position position="339"/>
    </location>
    <ligand>
        <name>Mn(2+)</name>
        <dbReference type="ChEBI" id="CHEBI:29035"/>
        <label>1</label>
    </ligand>
</feature>
<comment type="function">
    <text evidence="7 8">Presumably involved in the processing and regular turnover of intracellular proteins. Catalyzes the removal of unsubstituted N-terminal amino acids from various peptides.</text>
</comment>
<evidence type="ECO:0000256" key="2">
    <source>
        <dbReference type="ARBA" id="ARBA00000967"/>
    </source>
</evidence>
<dbReference type="PRINTS" id="PR00481">
    <property type="entry name" value="LAMNOPPTDASE"/>
</dbReference>
<dbReference type="PANTHER" id="PTHR11963:SF23">
    <property type="entry name" value="CYTOSOL AMINOPEPTIDASE"/>
    <property type="match status" value="1"/>
</dbReference>
<dbReference type="EC" id="3.4.11.10" evidence="8"/>
<dbReference type="Pfam" id="PF02789">
    <property type="entry name" value="Peptidase_M17_N"/>
    <property type="match status" value="1"/>
</dbReference>
<dbReference type="InterPro" id="IPR000819">
    <property type="entry name" value="Peptidase_M17_C"/>
</dbReference>
<keyword evidence="6 8" id="KW-0378">Hydrolase</keyword>
<evidence type="ECO:0000313" key="10">
    <source>
        <dbReference type="EMBL" id="SHI54998.1"/>
    </source>
</evidence>
<evidence type="ECO:0000256" key="5">
    <source>
        <dbReference type="ARBA" id="ARBA00022670"/>
    </source>
</evidence>
<evidence type="ECO:0000259" key="9">
    <source>
        <dbReference type="PROSITE" id="PS00631"/>
    </source>
</evidence>
<dbReference type="Gene3D" id="3.40.630.10">
    <property type="entry name" value="Zn peptidases"/>
    <property type="match status" value="1"/>
</dbReference>
<dbReference type="EMBL" id="FQZS01000004">
    <property type="protein sequence ID" value="SHI54998.1"/>
    <property type="molecule type" value="Genomic_DNA"/>
</dbReference>
<reference evidence="10 11" key="1">
    <citation type="submission" date="2016-11" db="EMBL/GenBank/DDBJ databases">
        <authorList>
            <person name="Jaros S."/>
            <person name="Januszkiewicz K."/>
            <person name="Wedrychowicz H."/>
        </authorList>
    </citation>
    <scope>NUCLEOTIDE SEQUENCE [LARGE SCALE GENOMIC DNA]</scope>
    <source>
        <strain evidence="10 11">DSM 19022</strain>
    </source>
</reference>
<dbReference type="HAMAP" id="MF_00181">
    <property type="entry name" value="Cytosol_peptidase_M17"/>
    <property type="match status" value="1"/>
</dbReference>
<evidence type="ECO:0000256" key="6">
    <source>
        <dbReference type="ARBA" id="ARBA00022801"/>
    </source>
</evidence>
<accession>A0A1M6C2R4</accession>
<keyword evidence="8" id="KW-0464">Manganese</keyword>
<comment type="similarity">
    <text evidence="3 8">Belongs to the peptidase M17 family.</text>
</comment>
<keyword evidence="4 8" id="KW-0031">Aminopeptidase</keyword>
<dbReference type="SUPFAM" id="SSF53187">
    <property type="entry name" value="Zn-dependent exopeptidases"/>
    <property type="match status" value="1"/>
</dbReference>
<dbReference type="RefSeq" id="WP_073024475.1">
    <property type="nucleotide sequence ID" value="NZ_FQZS01000004.1"/>
</dbReference>
<evidence type="ECO:0000256" key="1">
    <source>
        <dbReference type="ARBA" id="ARBA00000135"/>
    </source>
</evidence>
<dbReference type="CDD" id="cd00433">
    <property type="entry name" value="Peptidase_M17"/>
    <property type="match status" value="1"/>
</dbReference>
<feature type="binding site" evidence="8">
    <location>
        <position position="337"/>
    </location>
    <ligand>
        <name>Mn(2+)</name>
        <dbReference type="ChEBI" id="CHEBI:29035"/>
        <label>1</label>
    </ligand>
</feature>
<dbReference type="OrthoDB" id="9809354at2"/>
<comment type="cofactor">
    <cofactor evidence="8">
        <name>Mn(2+)</name>
        <dbReference type="ChEBI" id="CHEBI:29035"/>
    </cofactor>
    <text evidence="8">Binds 2 manganese ions per subunit.</text>
</comment>
<dbReference type="Pfam" id="PF00883">
    <property type="entry name" value="Peptidase_M17"/>
    <property type="match status" value="1"/>
</dbReference>
<feature type="domain" description="Cytosol aminopeptidase" evidence="9">
    <location>
        <begin position="335"/>
        <end position="342"/>
    </location>
</feature>
<evidence type="ECO:0000256" key="4">
    <source>
        <dbReference type="ARBA" id="ARBA00022438"/>
    </source>
</evidence>
<evidence type="ECO:0000256" key="7">
    <source>
        <dbReference type="ARBA" id="ARBA00049972"/>
    </source>
</evidence>
<protein>
    <recommendedName>
        <fullName evidence="8">Probable cytosol aminopeptidase</fullName>
        <ecNumber evidence="8">3.4.11.1</ecNumber>
    </recommendedName>
    <alternativeName>
        <fullName evidence="8">Leucine aminopeptidase</fullName>
        <shortName evidence="8">LAP</shortName>
        <ecNumber evidence="8">3.4.11.10</ecNumber>
    </alternativeName>
    <alternativeName>
        <fullName evidence="8">Leucyl aminopeptidase</fullName>
    </alternativeName>
</protein>
<keyword evidence="8" id="KW-0963">Cytoplasm</keyword>
<feature type="binding site" evidence="8">
    <location>
        <position position="260"/>
    </location>
    <ligand>
        <name>Mn(2+)</name>
        <dbReference type="ChEBI" id="CHEBI:29035"/>
        <label>2</label>
    </ligand>
</feature>
<proteinExistence type="inferred from homology"/>
<feature type="binding site" evidence="8">
    <location>
        <position position="339"/>
    </location>
    <ligand>
        <name>Mn(2+)</name>
        <dbReference type="ChEBI" id="CHEBI:29035"/>
        <label>2</label>
    </ligand>
</feature>
<dbReference type="InterPro" id="IPR023042">
    <property type="entry name" value="Peptidase_M17_leu_NH2_pept"/>
</dbReference>
<dbReference type="PROSITE" id="PS00631">
    <property type="entry name" value="CYTOSOL_AP"/>
    <property type="match status" value="1"/>
</dbReference>
<organism evidence="10 11">
    <name type="scientific">Lutispora thermophila DSM 19022</name>
    <dbReference type="NCBI Taxonomy" id="1122184"/>
    <lineage>
        <taxon>Bacteria</taxon>
        <taxon>Bacillati</taxon>
        <taxon>Bacillota</taxon>
        <taxon>Clostridia</taxon>
        <taxon>Lutisporales</taxon>
        <taxon>Lutisporaceae</taxon>
        <taxon>Lutispora</taxon>
    </lineage>
</organism>
<dbReference type="InterPro" id="IPR008283">
    <property type="entry name" value="Peptidase_M17_N"/>
</dbReference>
<sequence length="491" mass="53588">MELIKFTEKNSNYDALIIPFGRELNLTTSVPEEAKEIVNAAVEGGFFKGEEAEIYKLSMLTKGRIQNIVLVGLGNKDEINNRSSFIAFSKAYSACKKMKARIIRVVLDNAKEYIEDYDVVEKICEGTLLADYEFNEYKSEVKPSTIERVEFDTTYDRFDEALAEAKVCAESTILARDLINQPPAFMTPAQLAEEAKNVGEECNIEVMIIHKPEAEELGMNAFLAVGKGSVNSPKVIVMKYFGDKDNEDIIGLIGKGVMYDSGGYCLKPSASLHTMHGDMSGAAAVIGAIRAIAKMGLKANVVGVIAACENRISGEAYLPGDILKSMSGKYIEMNNSDAEGRLTLADAITYAIREQKVTKVIDIATLTGAVKMALGNKTAGIISNDEELVRFAQEASEIACEKVWRLPADKELRHVLNSSIADLKNSAIGTTVGGGTILGGLFIQEFVEDKPWLHIDIAGTNWTHEDLPYCPKGGIGFGTSLLYNIVKLMSK</sequence>
<comment type="catalytic activity">
    <reaction evidence="2 8">
        <text>Release of an N-terminal amino acid, preferentially leucine, but not glutamic or aspartic acids.</text>
        <dbReference type="EC" id="3.4.11.10"/>
    </reaction>
</comment>
<dbReference type="EC" id="3.4.11.1" evidence="8"/>
<keyword evidence="8" id="KW-0479">Metal-binding</keyword>
<evidence type="ECO:0000256" key="3">
    <source>
        <dbReference type="ARBA" id="ARBA00009528"/>
    </source>
</evidence>
<dbReference type="Gene3D" id="3.40.220.10">
    <property type="entry name" value="Leucine Aminopeptidase, subunit E, domain 1"/>
    <property type="match status" value="1"/>
</dbReference>
<dbReference type="InterPro" id="IPR011356">
    <property type="entry name" value="Leucine_aapep/pepB"/>
</dbReference>
<feature type="binding site" evidence="8">
    <location>
        <position position="255"/>
    </location>
    <ligand>
        <name>Mn(2+)</name>
        <dbReference type="ChEBI" id="CHEBI:29035"/>
        <label>2</label>
    </ligand>
</feature>
<dbReference type="NCBIfam" id="NF002083">
    <property type="entry name" value="PRK00913.3-5"/>
    <property type="match status" value="1"/>
</dbReference>